<evidence type="ECO:0000256" key="3">
    <source>
        <dbReference type="ARBA" id="ARBA00023014"/>
    </source>
</evidence>
<reference evidence="5" key="1">
    <citation type="submission" date="2022-09" db="EMBL/GenBank/DDBJ databases">
        <title>Culturomic study of gut microbiota in children with autism spectrum disorder.</title>
        <authorList>
            <person name="Efimov B.A."/>
            <person name="Chaplin A.V."/>
            <person name="Sokolova S.R."/>
            <person name="Pikina A.P."/>
            <person name="Korzhanova M."/>
            <person name="Belova V."/>
            <person name="Korostin D."/>
        </authorList>
    </citation>
    <scope>NUCLEOTIDE SEQUENCE</scope>
    <source>
        <strain evidence="5">ASD5510</strain>
    </source>
</reference>
<dbReference type="CDD" id="cd19100">
    <property type="entry name" value="AKR_unchar"/>
    <property type="match status" value="1"/>
</dbReference>
<keyword evidence="2" id="KW-0408">Iron</keyword>
<dbReference type="Pfam" id="PF00248">
    <property type="entry name" value="Aldo_ket_red"/>
    <property type="match status" value="1"/>
</dbReference>
<dbReference type="InterPro" id="IPR023210">
    <property type="entry name" value="NADP_OxRdtase_dom"/>
</dbReference>
<dbReference type="Proteomes" id="UP001065549">
    <property type="component" value="Unassembled WGS sequence"/>
</dbReference>
<evidence type="ECO:0000259" key="4">
    <source>
        <dbReference type="PROSITE" id="PS51379"/>
    </source>
</evidence>
<dbReference type="InterPro" id="IPR036812">
    <property type="entry name" value="NAD(P)_OxRdtase_dom_sf"/>
</dbReference>
<name>A0A9J6QRG6_9FIRM</name>
<dbReference type="EMBL" id="JAOSHN010000003">
    <property type="protein sequence ID" value="MCU7378642.1"/>
    <property type="molecule type" value="Genomic_DNA"/>
</dbReference>
<accession>A0A9J6QRG6</accession>
<dbReference type="GO" id="GO:0046872">
    <property type="term" value="F:metal ion binding"/>
    <property type="evidence" value="ECO:0007669"/>
    <property type="project" value="UniProtKB-KW"/>
</dbReference>
<keyword evidence="3" id="KW-0411">Iron-sulfur</keyword>
<protein>
    <submittedName>
        <fullName evidence="5">Aldo/keto reductase</fullName>
    </submittedName>
</protein>
<proteinExistence type="predicted"/>
<evidence type="ECO:0000313" key="5">
    <source>
        <dbReference type="EMBL" id="MCU7378642.1"/>
    </source>
</evidence>
<dbReference type="SUPFAM" id="SSF46548">
    <property type="entry name" value="alpha-helical ferredoxin"/>
    <property type="match status" value="1"/>
</dbReference>
<keyword evidence="6" id="KW-1185">Reference proteome</keyword>
<dbReference type="SUPFAM" id="SSF51430">
    <property type="entry name" value="NAD(P)-linked oxidoreductase"/>
    <property type="match status" value="1"/>
</dbReference>
<dbReference type="AlphaFoldDB" id="A0A9J6QRG6"/>
<dbReference type="InterPro" id="IPR017900">
    <property type="entry name" value="4Fe4S_Fe_S_CS"/>
</dbReference>
<dbReference type="GO" id="GO:0051536">
    <property type="term" value="F:iron-sulfur cluster binding"/>
    <property type="evidence" value="ECO:0007669"/>
    <property type="project" value="UniProtKB-KW"/>
</dbReference>
<dbReference type="PANTHER" id="PTHR43312:SF1">
    <property type="entry name" value="NADP-DEPENDENT OXIDOREDUCTASE DOMAIN-CONTAINING PROTEIN"/>
    <property type="match status" value="1"/>
</dbReference>
<dbReference type="RefSeq" id="WP_148398061.1">
    <property type="nucleotide sequence ID" value="NZ_JAOSHN010000003.1"/>
</dbReference>
<dbReference type="InterPro" id="IPR053135">
    <property type="entry name" value="AKR2_Oxidoreductase"/>
</dbReference>
<dbReference type="PROSITE" id="PS00198">
    <property type="entry name" value="4FE4S_FER_1"/>
    <property type="match status" value="1"/>
</dbReference>
<evidence type="ECO:0000313" key="6">
    <source>
        <dbReference type="Proteomes" id="UP001065549"/>
    </source>
</evidence>
<dbReference type="Gene3D" id="3.20.20.100">
    <property type="entry name" value="NADP-dependent oxidoreductase domain"/>
    <property type="match status" value="1"/>
</dbReference>
<keyword evidence="1" id="KW-0479">Metal-binding</keyword>
<dbReference type="InterPro" id="IPR017896">
    <property type="entry name" value="4Fe4S_Fe-S-bd"/>
</dbReference>
<gene>
    <name evidence="5" type="ORF">OBO34_09780</name>
</gene>
<evidence type="ECO:0000256" key="2">
    <source>
        <dbReference type="ARBA" id="ARBA00023004"/>
    </source>
</evidence>
<evidence type="ECO:0000256" key="1">
    <source>
        <dbReference type="ARBA" id="ARBA00022723"/>
    </source>
</evidence>
<organism evidence="5 6">
    <name type="scientific">Hominibacterium faecale</name>
    <dbReference type="NCBI Taxonomy" id="2839743"/>
    <lineage>
        <taxon>Bacteria</taxon>
        <taxon>Bacillati</taxon>
        <taxon>Bacillota</taxon>
        <taxon>Clostridia</taxon>
        <taxon>Peptostreptococcales</taxon>
        <taxon>Anaerovoracaceae</taxon>
        <taxon>Hominibacterium</taxon>
    </lineage>
</organism>
<dbReference type="PANTHER" id="PTHR43312">
    <property type="entry name" value="D-THREO-ALDOSE 1-DEHYDROGENASE"/>
    <property type="match status" value="1"/>
</dbReference>
<feature type="domain" description="4Fe-4S ferredoxin-type" evidence="4">
    <location>
        <begin position="325"/>
        <end position="354"/>
    </location>
</feature>
<sequence>MKYRTLPHGGEMVSVIGLGSGSLTGTEEELTEVIAAAIEQGINYFDMAPSVKAPFFAYAKAFEGRRERVITQMHFGAIYKSGEYGWTRDLDEIKSQFEWQLKLLHTDYTDMGFIHCIDDRDDLDQVMKAGLWEYMKALKEEGKIRHLGFSSHNPDIARRILDTGLIDMMMFSINPAYDYQEGEYAIGEAAERAALYRQCERMGVGISVMKPFAGGQLLDAKTSIFQKALTHEQCFQYVLDRPAVLTVLPGVRNMQDLQTALHYVTAAPEEKDYSIIGGFTPQDADGICVYCNHCQPCPEGLNVGLINKYYDLALAGDKMAAGHYRKLPIKADACIRCGHCQIRCPFHVKQEQRMAEIAAYFISENKE</sequence>
<dbReference type="PROSITE" id="PS51379">
    <property type="entry name" value="4FE4S_FER_2"/>
    <property type="match status" value="1"/>
</dbReference>
<comment type="caution">
    <text evidence="5">The sequence shown here is derived from an EMBL/GenBank/DDBJ whole genome shotgun (WGS) entry which is preliminary data.</text>
</comment>